<protein>
    <submittedName>
        <fullName evidence="2">M28 family peptidase</fullName>
    </submittedName>
</protein>
<dbReference type="Pfam" id="PF04389">
    <property type="entry name" value="Peptidase_M28"/>
    <property type="match status" value="1"/>
</dbReference>
<organism evidence="2 3">
    <name type="scientific">Flammeovirga yaeyamensis</name>
    <dbReference type="NCBI Taxonomy" id="367791"/>
    <lineage>
        <taxon>Bacteria</taxon>
        <taxon>Pseudomonadati</taxon>
        <taxon>Bacteroidota</taxon>
        <taxon>Cytophagia</taxon>
        <taxon>Cytophagales</taxon>
        <taxon>Flammeovirgaceae</taxon>
        <taxon>Flammeovirga</taxon>
    </lineage>
</organism>
<dbReference type="AlphaFoldDB" id="A0AAX1N6B7"/>
<dbReference type="GO" id="GO:0006508">
    <property type="term" value="P:proteolysis"/>
    <property type="evidence" value="ECO:0007669"/>
    <property type="project" value="InterPro"/>
</dbReference>
<evidence type="ECO:0000313" key="3">
    <source>
        <dbReference type="Proteomes" id="UP000678679"/>
    </source>
</evidence>
<evidence type="ECO:0000259" key="1">
    <source>
        <dbReference type="Pfam" id="PF04389"/>
    </source>
</evidence>
<dbReference type="InterPro" id="IPR045175">
    <property type="entry name" value="M28_fam"/>
</dbReference>
<evidence type="ECO:0000313" key="2">
    <source>
        <dbReference type="EMBL" id="QWG03088.1"/>
    </source>
</evidence>
<accession>A0AAX1N6B7</accession>
<dbReference type="KEGG" id="fya:KMW28_05775"/>
<proteinExistence type="predicted"/>
<dbReference type="InterPro" id="IPR007484">
    <property type="entry name" value="Peptidase_M28"/>
</dbReference>
<sequence length="327" mass="36832">MIVTLTIIITVLFFLFFLLVRSIYQPVGNIVFNQSQAKNINAQASQLEKHVTALCSTTGYRNYQNKVAQAEALGYISNSLKEFGYETHEQKFEAVGEEYVNIIAFYGNPNAPRIVIGAHYDSFGDQHGADDNASGIAGVLEIARLLQEHQPALNYCIELVAYANEERPFFTTKDMGSYVHAAHNFDKKVDTKLMICLEMIGYFDETDGSQSYPIKGLDLLYPKAADFIALVGDMNNHATVKKFKTLMKEVCNTSVYSINAPSSVKGLSNSDHRNYWHFKQNALMITDTSFFRNPHYHQKSDLPETLNFEKMAEILKGSYNAIVNITL</sequence>
<keyword evidence="3" id="KW-1185">Reference proteome</keyword>
<reference evidence="2 3" key="1">
    <citation type="submission" date="2021-05" db="EMBL/GenBank/DDBJ databases">
        <title>Comparative genomic studies on the polysaccharide-degrading batcterial strains of the Flammeovirga genus.</title>
        <authorList>
            <person name="Zewei F."/>
            <person name="Zheng Z."/>
            <person name="Yu L."/>
            <person name="Ruyue G."/>
            <person name="Yanhong M."/>
            <person name="Yuanyuan C."/>
            <person name="Jingyan G."/>
            <person name="Wenjun H."/>
        </authorList>
    </citation>
    <scope>NUCLEOTIDE SEQUENCE [LARGE SCALE GENOMIC DNA]</scope>
    <source>
        <strain evidence="2 3">NBRC:100898</strain>
    </source>
</reference>
<dbReference type="GO" id="GO:0008235">
    <property type="term" value="F:metalloexopeptidase activity"/>
    <property type="evidence" value="ECO:0007669"/>
    <property type="project" value="InterPro"/>
</dbReference>
<gene>
    <name evidence="2" type="ORF">KMW28_05775</name>
</gene>
<dbReference type="SUPFAM" id="SSF53187">
    <property type="entry name" value="Zn-dependent exopeptidases"/>
    <property type="match status" value="1"/>
</dbReference>
<dbReference type="EMBL" id="CP076132">
    <property type="protein sequence ID" value="QWG03088.1"/>
    <property type="molecule type" value="Genomic_DNA"/>
</dbReference>
<dbReference type="PANTHER" id="PTHR12147:SF26">
    <property type="entry name" value="PEPTIDASE M28 DOMAIN-CONTAINING PROTEIN"/>
    <property type="match status" value="1"/>
</dbReference>
<dbReference type="RefSeq" id="WP_169664212.1">
    <property type="nucleotide sequence ID" value="NZ_CP076132.1"/>
</dbReference>
<feature type="domain" description="Peptidase M28" evidence="1">
    <location>
        <begin position="101"/>
        <end position="315"/>
    </location>
</feature>
<dbReference type="Gene3D" id="3.40.630.10">
    <property type="entry name" value="Zn peptidases"/>
    <property type="match status" value="1"/>
</dbReference>
<name>A0AAX1N6B7_9BACT</name>
<dbReference type="Proteomes" id="UP000678679">
    <property type="component" value="Chromosome 1"/>
</dbReference>
<dbReference type="PANTHER" id="PTHR12147">
    <property type="entry name" value="METALLOPEPTIDASE M28 FAMILY MEMBER"/>
    <property type="match status" value="1"/>
</dbReference>